<comment type="caution">
    <text evidence="1">The sequence shown here is derived from an EMBL/GenBank/DDBJ whole genome shotgun (WGS) entry which is preliminary data.</text>
</comment>
<evidence type="ECO:0000313" key="2">
    <source>
        <dbReference type="Proteomes" id="UP001152320"/>
    </source>
</evidence>
<name>A0A9Q1CSS0_HOLLE</name>
<dbReference type="Proteomes" id="UP001152320">
    <property type="component" value="Chromosome 1"/>
</dbReference>
<dbReference type="EMBL" id="JAIZAY010000001">
    <property type="protein sequence ID" value="KAJ8050243.1"/>
    <property type="molecule type" value="Genomic_DNA"/>
</dbReference>
<reference evidence="1" key="1">
    <citation type="submission" date="2021-10" db="EMBL/GenBank/DDBJ databases">
        <title>Tropical sea cucumber genome reveals ecological adaptation and Cuvierian tubules defense mechanism.</title>
        <authorList>
            <person name="Chen T."/>
        </authorList>
    </citation>
    <scope>NUCLEOTIDE SEQUENCE</scope>
    <source>
        <strain evidence="1">Nanhai2018</strain>
        <tissue evidence="1">Muscle</tissue>
    </source>
</reference>
<sequence length="83" mass="9698">MANRRRFFTADEVMEMVLDDSGSVEEVICHRRPEGDEGRNQLDYINEEVQWTGEGPVMSEAAQRANSELDCFRLFLQRKSWTI</sequence>
<protein>
    <submittedName>
        <fullName evidence="1">Uncharacterized protein</fullName>
    </submittedName>
</protein>
<keyword evidence="2" id="KW-1185">Reference proteome</keyword>
<gene>
    <name evidence="1" type="ORF">HOLleu_03375</name>
</gene>
<dbReference type="AlphaFoldDB" id="A0A9Q1CSS0"/>
<accession>A0A9Q1CSS0</accession>
<evidence type="ECO:0000313" key="1">
    <source>
        <dbReference type="EMBL" id="KAJ8050243.1"/>
    </source>
</evidence>
<organism evidence="1 2">
    <name type="scientific">Holothuria leucospilota</name>
    <name type="common">Black long sea cucumber</name>
    <name type="synonym">Mertensiothuria leucospilota</name>
    <dbReference type="NCBI Taxonomy" id="206669"/>
    <lineage>
        <taxon>Eukaryota</taxon>
        <taxon>Metazoa</taxon>
        <taxon>Echinodermata</taxon>
        <taxon>Eleutherozoa</taxon>
        <taxon>Echinozoa</taxon>
        <taxon>Holothuroidea</taxon>
        <taxon>Aspidochirotacea</taxon>
        <taxon>Aspidochirotida</taxon>
        <taxon>Holothuriidae</taxon>
        <taxon>Holothuria</taxon>
    </lineage>
</organism>
<proteinExistence type="predicted"/>